<dbReference type="Pfam" id="PF14580">
    <property type="entry name" value="LRR_9"/>
    <property type="match status" value="1"/>
</dbReference>
<dbReference type="Gene3D" id="3.80.10.10">
    <property type="entry name" value="Ribonuclease Inhibitor"/>
    <property type="match status" value="1"/>
</dbReference>
<dbReference type="InterPro" id="IPR001611">
    <property type="entry name" value="Leu-rich_rpt"/>
</dbReference>
<name>A0A3S1BE35_ELYCH</name>
<sequence length="788" mass="89876">MVSIPDWARFAQLTDNKQNDKQSLLNKFYKQKEVEAVKLAEKHGYFLDPTEKELLIRCKEQNPNKKDISDFELVRLRGVHLRTLGDIGACLRLTICLLSNNFITRIDSLIACRNLIKLDLHSNQLTSVPGSPFWGSLRRLQSLYLHDNPLGKFETLQILGSSPALTILTLYDTPLSLKKNYRHHVVNSIWTLKALDMHVISDEEIIEDAVFDGHFKALTLPLRIDLCPHTACDSTFQMEMSIFRGTNAAINRILAKHSPVLIVQRYIRGFLLRRKMGILQHTRDSVPIPSLVTPIVLRSNGAEGASELAAGSLHHEGMDYDTYLRFKRPDSIQWPSEGIRAPRSSARQEKDYGSSIVDGRLEDLSQAQSVGQEAPVRLHVNVQKLDSGTLSGLQAASVAMETAMAETERSGIAAKKSRKLKGKGKDRGEEKKEEKVKPQRIKDIKQFFGRVVPPVATDDAEDDEDDEDEIPMTEFRLKGRKPQLLVADATTEMILGRREAGQMVREAEAERIKRESERIPPKVTPYNFTTTEQRIFHRTHGTMGLSCLMAVHKAYKDREKAEKMAAKMENILGMREERQRAKDRISLYHDERRAQVLRARDMDRARIIDRLEKRELQRLNFLDKQQEHKVRSSDVNKSVRNEHSFMLEFNCQHTSVSNALLRHDRQSKHEDGKSSRRKLVSEAKLGEVDQQDMVRSYLEHRRLMRQTETAMARAALDTKMLSEANDRLQDARSRVAHQRARQASVQAFYPLPPHNLPPATTAPAGMSRWEATSAVLAGRVGRHHTLYT</sequence>
<dbReference type="PANTHER" id="PTHR46723:SF1">
    <property type="entry name" value="LEUCINE-RICH REPEAT AND IQ DOMAIN-CONTAINING PROTEIN 3"/>
    <property type="match status" value="1"/>
</dbReference>
<dbReference type="SUPFAM" id="SSF52058">
    <property type="entry name" value="L domain-like"/>
    <property type="match status" value="1"/>
</dbReference>
<dbReference type="AlphaFoldDB" id="A0A3S1BE35"/>
<protein>
    <recommendedName>
        <fullName evidence="4">Leucine-rich repeat and IQ domain-containing protein 3</fullName>
    </recommendedName>
</protein>
<accession>A0A3S1BE35</accession>
<dbReference type="InterPro" id="IPR032675">
    <property type="entry name" value="LRR_dom_sf"/>
</dbReference>
<gene>
    <name evidence="2" type="ORF">EGW08_010777</name>
</gene>
<feature type="region of interest" description="Disordered" evidence="1">
    <location>
        <begin position="409"/>
        <end position="438"/>
    </location>
</feature>
<proteinExistence type="predicted"/>
<comment type="caution">
    <text evidence="2">The sequence shown here is derived from an EMBL/GenBank/DDBJ whole genome shotgun (WGS) entry which is preliminary data.</text>
</comment>
<evidence type="ECO:0000313" key="3">
    <source>
        <dbReference type="Proteomes" id="UP000271974"/>
    </source>
</evidence>
<organism evidence="2 3">
    <name type="scientific">Elysia chlorotica</name>
    <name type="common">Eastern emerald elysia</name>
    <name type="synonym">Sea slug</name>
    <dbReference type="NCBI Taxonomy" id="188477"/>
    <lineage>
        <taxon>Eukaryota</taxon>
        <taxon>Metazoa</taxon>
        <taxon>Spiralia</taxon>
        <taxon>Lophotrochozoa</taxon>
        <taxon>Mollusca</taxon>
        <taxon>Gastropoda</taxon>
        <taxon>Heterobranchia</taxon>
        <taxon>Euthyneura</taxon>
        <taxon>Panpulmonata</taxon>
        <taxon>Sacoglossa</taxon>
        <taxon>Placobranchoidea</taxon>
        <taxon>Plakobranchidae</taxon>
        <taxon>Elysia</taxon>
    </lineage>
</organism>
<reference evidence="2 3" key="1">
    <citation type="submission" date="2019-01" db="EMBL/GenBank/DDBJ databases">
        <title>A draft genome assembly of the solar-powered sea slug Elysia chlorotica.</title>
        <authorList>
            <person name="Cai H."/>
            <person name="Li Q."/>
            <person name="Fang X."/>
            <person name="Li J."/>
            <person name="Curtis N.E."/>
            <person name="Altenburger A."/>
            <person name="Shibata T."/>
            <person name="Feng M."/>
            <person name="Maeda T."/>
            <person name="Schwartz J.A."/>
            <person name="Shigenobu S."/>
            <person name="Lundholm N."/>
            <person name="Nishiyama T."/>
            <person name="Yang H."/>
            <person name="Hasebe M."/>
            <person name="Li S."/>
            <person name="Pierce S.K."/>
            <person name="Wang J."/>
        </authorList>
    </citation>
    <scope>NUCLEOTIDE SEQUENCE [LARGE SCALE GENOMIC DNA]</scope>
    <source>
        <strain evidence="2">EC2010</strain>
        <tissue evidence="2">Whole organism of an adult</tissue>
    </source>
</reference>
<dbReference type="PROSITE" id="PS50096">
    <property type="entry name" value="IQ"/>
    <property type="match status" value="1"/>
</dbReference>
<dbReference type="InterPro" id="IPR052859">
    <property type="entry name" value="LRR-IQ_domain_protein"/>
</dbReference>
<dbReference type="EMBL" id="RQTK01000336">
    <property type="protein sequence ID" value="RUS81479.1"/>
    <property type="molecule type" value="Genomic_DNA"/>
</dbReference>
<dbReference type="PROSITE" id="PS51450">
    <property type="entry name" value="LRR"/>
    <property type="match status" value="2"/>
</dbReference>
<dbReference type="STRING" id="188477.A0A3S1BE35"/>
<dbReference type="OrthoDB" id="676979at2759"/>
<keyword evidence="3" id="KW-1185">Reference proteome</keyword>
<evidence type="ECO:0000256" key="1">
    <source>
        <dbReference type="SAM" id="MobiDB-lite"/>
    </source>
</evidence>
<dbReference type="Proteomes" id="UP000271974">
    <property type="component" value="Unassembled WGS sequence"/>
</dbReference>
<dbReference type="PANTHER" id="PTHR46723">
    <property type="entry name" value="LEUCINE-RICH REPEAT AND IQ DOMAIN-CONTAINING PROTEIN 3"/>
    <property type="match status" value="1"/>
</dbReference>
<evidence type="ECO:0000313" key="2">
    <source>
        <dbReference type="EMBL" id="RUS81479.1"/>
    </source>
</evidence>
<evidence type="ECO:0008006" key="4">
    <source>
        <dbReference type="Google" id="ProtNLM"/>
    </source>
</evidence>
<feature type="compositionally biased region" description="Basic and acidic residues" evidence="1">
    <location>
        <begin position="423"/>
        <end position="438"/>
    </location>
</feature>